<feature type="region of interest" description="Disordered" evidence="1">
    <location>
        <begin position="319"/>
        <end position="399"/>
    </location>
</feature>
<evidence type="ECO:0000313" key="2">
    <source>
        <dbReference type="EMBL" id="GAA99412.1"/>
    </source>
</evidence>
<feature type="compositionally biased region" description="Polar residues" evidence="1">
    <location>
        <begin position="351"/>
        <end position="366"/>
    </location>
</feature>
<proteinExistence type="predicted"/>
<dbReference type="Proteomes" id="UP000009131">
    <property type="component" value="Unassembled WGS sequence"/>
</dbReference>
<comment type="caution">
    <text evidence="2">The sequence shown here is derived from an EMBL/GenBank/DDBJ whole genome shotgun (WGS) entry which is preliminary data.</text>
</comment>
<gene>
    <name evidence="2" type="primary">Mo06110</name>
    <name evidence="2" type="ORF">E5Q_06110</name>
</gene>
<organism evidence="2 3">
    <name type="scientific">Mixia osmundae (strain CBS 9802 / IAM 14324 / JCM 22182 / KY 12970)</name>
    <dbReference type="NCBI Taxonomy" id="764103"/>
    <lineage>
        <taxon>Eukaryota</taxon>
        <taxon>Fungi</taxon>
        <taxon>Dikarya</taxon>
        <taxon>Basidiomycota</taxon>
        <taxon>Pucciniomycotina</taxon>
        <taxon>Mixiomycetes</taxon>
        <taxon>Mixiales</taxon>
        <taxon>Mixiaceae</taxon>
        <taxon>Mixia</taxon>
    </lineage>
</organism>
<feature type="compositionally biased region" description="Low complexity" evidence="1">
    <location>
        <begin position="383"/>
        <end position="392"/>
    </location>
</feature>
<feature type="region of interest" description="Disordered" evidence="1">
    <location>
        <begin position="242"/>
        <end position="279"/>
    </location>
</feature>
<dbReference type="EMBL" id="BABT02000220">
    <property type="protein sequence ID" value="GAA99412.1"/>
    <property type="molecule type" value="Genomic_DNA"/>
</dbReference>
<name>G7E9U3_MIXOS</name>
<reference evidence="2 3" key="2">
    <citation type="journal article" date="2012" name="Open Biol.">
        <title>Characteristics of nucleosomes and linker DNA regions on the genome of the basidiomycete Mixia osmundae revealed by mono- and dinucleosome mapping.</title>
        <authorList>
            <person name="Nishida H."/>
            <person name="Kondo S."/>
            <person name="Matsumoto T."/>
            <person name="Suzuki Y."/>
            <person name="Yoshikawa H."/>
            <person name="Taylor T.D."/>
            <person name="Sugiyama J."/>
        </authorList>
    </citation>
    <scope>NUCLEOTIDE SEQUENCE [LARGE SCALE GENOMIC DNA]</scope>
    <source>
        <strain evidence="3">CBS 9802 / IAM 14324 / JCM 22182 / KY 12970</strain>
    </source>
</reference>
<feature type="region of interest" description="Disordered" evidence="1">
    <location>
        <begin position="512"/>
        <end position="545"/>
    </location>
</feature>
<evidence type="ECO:0000313" key="3">
    <source>
        <dbReference type="Proteomes" id="UP000009131"/>
    </source>
</evidence>
<dbReference type="RefSeq" id="XP_014568646.1">
    <property type="nucleotide sequence ID" value="XM_014713160.1"/>
</dbReference>
<accession>G7E9U3</accession>
<dbReference type="HOGENOM" id="CLU_499745_0_0_1"/>
<feature type="compositionally biased region" description="Polar residues" evidence="1">
    <location>
        <begin position="247"/>
        <end position="261"/>
    </location>
</feature>
<protein>
    <submittedName>
        <fullName evidence="2">Uncharacterized protein</fullName>
    </submittedName>
</protein>
<reference evidence="2 3" key="1">
    <citation type="journal article" date="2011" name="J. Gen. Appl. Microbiol.">
        <title>Draft genome sequencing of the enigmatic basidiomycete Mixia osmundae.</title>
        <authorList>
            <person name="Nishida H."/>
            <person name="Nagatsuka Y."/>
            <person name="Sugiyama J."/>
        </authorList>
    </citation>
    <scope>NUCLEOTIDE SEQUENCE [LARGE SCALE GENOMIC DNA]</scope>
    <source>
        <strain evidence="3">CBS 9802 / IAM 14324 / JCM 22182 / KY 12970</strain>
    </source>
</reference>
<sequence length="545" mass="60274">MEPSVIRNLPLGFFNSSRGIRKHAIRHRCQAIGSKYSVAYARQLPRPRTQDVSIGEKMAGKIDWLASHGLRASLEQQLRQQTALAARLFSDESESVRRTACERLSDACSGARQVFYDQTGHRRRVGLDKDDMSFKDFATLIFHHLQRTYDDAKDFMETAKIPPQVLLRLLKSPPHRDNDGRLSRDAEAYYARAERNALLPIILPHILARLLSDNESGVTRGLAGSASADEIDGTEVELPRARAGLPQHTSPKSQELSASNRSDARHRSHLSGHRASVEIGSTQLSPIAYGYSGAARDNASSQAKGGSAQLSSKPLASLEEAEDYARMTPARGSTHKRMRLDDLVINDGPRRSSSTFVRKPGSSVSPPLNGGVGEDRLTGLGVSASASSPSQSSEERRLSVVDPSTSNILDNLQRPDFDASELPRILALVDQNERARWRAQGEFMLKKERLRLEAQQRTEMLKMQDADRKARQDYLNRKLDWETLKANQAHEIEQAKLAVEARKVELELARVKNVTQSASMSHSPKSATKSDGEPIEATTPPPADA</sequence>
<dbReference type="InParanoid" id="G7E9U3"/>
<evidence type="ECO:0000256" key="1">
    <source>
        <dbReference type="SAM" id="MobiDB-lite"/>
    </source>
</evidence>
<keyword evidence="3" id="KW-1185">Reference proteome</keyword>
<dbReference type="AlphaFoldDB" id="G7E9U3"/>
<feature type="compositionally biased region" description="Polar residues" evidence="1">
    <location>
        <begin position="513"/>
        <end position="529"/>
    </location>
</feature>